<dbReference type="AlphaFoldDB" id="A0A7E4V1Q4"/>
<keyword evidence="1" id="KW-0175">Coiled coil</keyword>
<accession>A0A7E4V1Q4</accession>
<reference evidence="4" key="2">
    <citation type="submission" date="2020-10" db="UniProtKB">
        <authorList>
            <consortium name="WormBaseParasite"/>
        </authorList>
    </citation>
    <scope>IDENTIFICATION</scope>
</reference>
<dbReference type="WBParaSite" id="Pan_g15450.t1">
    <property type="protein sequence ID" value="Pan_g15450.t1"/>
    <property type="gene ID" value="Pan_g15450"/>
</dbReference>
<evidence type="ECO:0000256" key="1">
    <source>
        <dbReference type="SAM" id="Coils"/>
    </source>
</evidence>
<feature type="coiled-coil region" evidence="1">
    <location>
        <begin position="106"/>
        <end position="147"/>
    </location>
</feature>
<evidence type="ECO:0000313" key="4">
    <source>
        <dbReference type="WBParaSite" id="Pan_g15450.t1"/>
    </source>
</evidence>
<name>A0A7E4V1Q4_PANRE</name>
<keyword evidence="3" id="KW-1185">Reference proteome</keyword>
<dbReference type="Proteomes" id="UP000492821">
    <property type="component" value="Unassembled WGS sequence"/>
</dbReference>
<organism evidence="3 4">
    <name type="scientific">Panagrellus redivivus</name>
    <name type="common">Microworm</name>
    <dbReference type="NCBI Taxonomy" id="6233"/>
    <lineage>
        <taxon>Eukaryota</taxon>
        <taxon>Metazoa</taxon>
        <taxon>Ecdysozoa</taxon>
        <taxon>Nematoda</taxon>
        <taxon>Chromadorea</taxon>
        <taxon>Rhabditida</taxon>
        <taxon>Tylenchina</taxon>
        <taxon>Panagrolaimomorpha</taxon>
        <taxon>Panagrolaimoidea</taxon>
        <taxon>Panagrolaimidae</taxon>
        <taxon>Panagrellus</taxon>
    </lineage>
</organism>
<evidence type="ECO:0000313" key="3">
    <source>
        <dbReference type="Proteomes" id="UP000492821"/>
    </source>
</evidence>
<protein>
    <submittedName>
        <fullName evidence="4">Mobilization protein</fullName>
    </submittedName>
</protein>
<evidence type="ECO:0000256" key="2">
    <source>
        <dbReference type="SAM" id="MobiDB-lite"/>
    </source>
</evidence>
<proteinExistence type="predicted"/>
<feature type="region of interest" description="Disordered" evidence="2">
    <location>
        <begin position="1"/>
        <end position="22"/>
    </location>
</feature>
<reference evidence="3" key="1">
    <citation type="journal article" date="2013" name="Genetics">
        <title>The draft genome and transcriptome of Panagrellus redivivus are shaped by the harsh demands of a free-living lifestyle.</title>
        <authorList>
            <person name="Srinivasan J."/>
            <person name="Dillman A.R."/>
            <person name="Macchietto M.G."/>
            <person name="Heikkinen L."/>
            <person name="Lakso M."/>
            <person name="Fracchia K.M."/>
            <person name="Antoshechkin I."/>
            <person name="Mortazavi A."/>
            <person name="Wong G."/>
            <person name="Sternberg P.W."/>
        </authorList>
    </citation>
    <scope>NUCLEOTIDE SEQUENCE [LARGE SCALE GENOMIC DNA]</scope>
    <source>
        <strain evidence="3">MT8872</strain>
    </source>
</reference>
<sequence>MAKSRRETQTAIRKPVNAARGTAQQRQMLRVQRSEPTDGVVRNELRFVSYQGKSGRLNAVQPETQIVTDAFAALLGRMSELGIQHDALLVNYENANRANAANHANNSQLAGENASLKEKLAQAEETISRLRRQIESARDQANIVVNTLSS</sequence>